<accession>A0A1I7XKX5</accession>
<feature type="transmembrane region" description="Helical" evidence="1">
    <location>
        <begin position="12"/>
        <end position="36"/>
    </location>
</feature>
<keyword evidence="1" id="KW-0472">Membrane</keyword>
<dbReference type="WBParaSite" id="Hba_18435">
    <property type="protein sequence ID" value="Hba_18435"/>
    <property type="gene ID" value="Hba_18435"/>
</dbReference>
<reference evidence="3" key="1">
    <citation type="submission" date="2016-11" db="UniProtKB">
        <authorList>
            <consortium name="WormBaseParasite"/>
        </authorList>
    </citation>
    <scope>IDENTIFICATION</scope>
</reference>
<evidence type="ECO:0000256" key="1">
    <source>
        <dbReference type="SAM" id="Phobius"/>
    </source>
</evidence>
<evidence type="ECO:0000313" key="3">
    <source>
        <dbReference type="WBParaSite" id="Hba_18435"/>
    </source>
</evidence>
<protein>
    <submittedName>
        <fullName evidence="3">Ion_trans domain-containing protein</fullName>
    </submittedName>
</protein>
<dbReference type="Proteomes" id="UP000095283">
    <property type="component" value="Unplaced"/>
</dbReference>
<keyword evidence="2" id="KW-1185">Reference proteome</keyword>
<name>A0A1I7XKX5_HETBA</name>
<evidence type="ECO:0000313" key="2">
    <source>
        <dbReference type="Proteomes" id="UP000095283"/>
    </source>
</evidence>
<proteinExistence type="predicted"/>
<keyword evidence="1" id="KW-0812">Transmembrane</keyword>
<organism evidence="2 3">
    <name type="scientific">Heterorhabditis bacteriophora</name>
    <name type="common">Entomopathogenic nematode worm</name>
    <dbReference type="NCBI Taxonomy" id="37862"/>
    <lineage>
        <taxon>Eukaryota</taxon>
        <taxon>Metazoa</taxon>
        <taxon>Ecdysozoa</taxon>
        <taxon>Nematoda</taxon>
        <taxon>Chromadorea</taxon>
        <taxon>Rhabditida</taxon>
        <taxon>Rhabditina</taxon>
        <taxon>Rhabditomorpha</taxon>
        <taxon>Strongyloidea</taxon>
        <taxon>Heterorhabditidae</taxon>
        <taxon>Heterorhabditis</taxon>
    </lineage>
</organism>
<keyword evidence="1" id="KW-1133">Transmembrane helix</keyword>
<sequence>MLSASFVEHAALGFALAIFSFFLLAFAVITIVLVTITNNCWWSCGSDEDPLMTDYSSYFIDSPELKEPIETVLGTTPKDADIV</sequence>
<dbReference type="AlphaFoldDB" id="A0A1I7XKX5"/>